<sequence length="123" mass="13789">MSRISLESGIKPCTIRQYTGVEDKKTDTVTLAEVFQPSWRYKEELSSTDFWLPYPMATSCEIHRIFGDPNANFPNLPGQKHDQNKHKQVIAITSLYRHADLSVAIGGGLPWLSIVSSDLIIAV</sequence>
<protein>
    <submittedName>
        <fullName evidence="1">Uncharacterized protein</fullName>
    </submittedName>
</protein>
<dbReference type="Proteomes" id="UP000784294">
    <property type="component" value="Unassembled WGS sequence"/>
</dbReference>
<reference evidence="1" key="1">
    <citation type="submission" date="2018-11" db="EMBL/GenBank/DDBJ databases">
        <authorList>
            <consortium name="Pathogen Informatics"/>
        </authorList>
    </citation>
    <scope>NUCLEOTIDE SEQUENCE</scope>
</reference>
<organism evidence="1 2">
    <name type="scientific">Protopolystoma xenopodis</name>
    <dbReference type="NCBI Taxonomy" id="117903"/>
    <lineage>
        <taxon>Eukaryota</taxon>
        <taxon>Metazoa</taxon>
        <taxon>Spiralia</taxon>
        <taxon>Lophotrochozoa</taxon>
        <taxon>Platyhelminthes</taxon>
        <taxon>Monogenea</taxon>
        <taxon>Polyopisthocotylea</taxon>
        <taxon>Polystomatidea</taxon>
        <taxon>Polystomatidae</taxon>
        <taxon>Protopolystoma</taxon>
    </lineage>
</organism>
<proteinExistence type="predicted"/>
<dbReference type="AlphaFoldDB" id="A0A3S5BPH7"/>
<name>A0A3S5BPH7_9PLAT</name>
<evidence type="ECO:0000313" key="1">
    <source>
        <dbReference type="EMBL" id="VEL33324.1"/>
    </source>
</evidence>
<evidence type="ECO:0000313" key="2">
    <source>
        <dbReference type="Proteomes" id="UP000784294"/>
    </source>
</evidence>
<gene>
    <name evidence="1" type="ORF">PXEA_LOCUS26764</name>
</gene>
<comment type="caution">
    <text evidence="1">The sequence shown here is derived from an EMBL/GenBank/DDBJ whole genome shotgun (WGS) entry which is preliminary data.</text>
</comment>
<keyword evidence="2" id="KW-1185">Reference proteome</keyword>
<accession>A0A3S5BPH7</accession>
<dbReference type="EMBL" id="CAAALY010245576">
    <property type="protein sequence ID" value="VEL33324.1"/>
    <property type="molecule type" value="Genomic_DNA"/>
</dbReference>